<comment type="caution">
    <text evidence="2">The sequence shown here is derived from an EMBL/GenBank/DDBJ whole genome shotgun (WGS) entry which is preliminary data.</text>
</comment>
<accession>A0ABP9FAE0</accession>
<reference evidence="3" key="1">
    <citation type="journal article" date="2019" name="Int. J. Syst. Evol. Microbiol.">
        <title>The Global Catalogue of Microorganisms (GCM) 10K type strain sequencing project: providing services to taxonomists for standard genome sequencing and annotation.</title>
        <authorList>
            <consortium name="The Broad Institute Genomics Platform"/>
            <consortium name="The Broad Institute Genome Sequencing Center for Infectious Disease"/>
            <person name="Wu L."/>
            <person name="Ma J."/>
        </authorList>
    </citation>
    <scope>NUCLEOTIDE SEQUENCE [LARGE SCALE GENOMIC DNA]</scope>
    <source>
        <strain evidence="3">JCM 19125</strain>
    </source>
</reference>
<protein>
    <recommendedName>
        <fullName evidence="4">PH domain-containing protein</fullName>
    </recommendedName>
</protein>
<evidence type="ECO:0008006" key="4">
    <source>
        <dbReference type="Google" id="ProtNLM"/>
    </source>
</evidence>
<feature type="transmembrane region" description="Helical" evidence="1">
    <location>
        <begin position="29"/>
        <end position="48"/>
    </location>
</feature>
<keyword evidence="3" id="KW-1185">Reference proteome</keyword>
<name>A0ABP9FAE0_9ACTN</name>
<sequence length="180" mass="19423">MQQAQRFAAGLTPLPTAARVTRARSTLRWRVISTVVSAVLLIVFWYFFGRDWSLGWTITVGVLWVVSTVFWLVLSIVGLSNAKKDLAAITDGVAFYLDPKGIEIVHPTPVRVPWSEVSALKLAGHNFGAGPKLVVEVNGQPAAKVPVAFLDAAPAVIDSAVQAYSLGRVRLDSSALDNLL</sequence>
<evidence type="ECO:0000313" key="3">
    <source>
        <dbReference type="Proteomes" id="UP001501521"/>
    </source>
</evidence>
<dbReference type="EMBL" id="BAABLV010000013">
    <property type="protein sequence ID" value="GAA4893326.1"/>
    <property type="molecule type" value="Genomic_DNA"/>
</dbReference>
<dbReference type="Proteomes" id="UP001501521">
    <property type="component" value="Unassembled WGS sequence"/>
</dbReference>
<feature type="transmembrane region" description="Helical" evidence="1">
    <location>
        <begin position="54"/>
        <end position="74"/>
    </location>
</feature>
<dbReference type="RefSeq" id="WP_345579358.1">
    <property type="nucleotide sequence ID" value="NZ_BAABLV010000013.1"/>
</dbReference>
<keyword evidence="1" id="KW-0472">Membrane</keyword>
<organism evidence="2 3">
    <name type="scientific">Tessaracoccus lubricantis</name>
    <dbReference type="NCBI Taxonomy" id="545543"/>
    <lineage>
        <taxon>Bacteria</taxon>
        <taxon>Bacillati</taxon>
        <taxon>Actinomycetota</taxon>
        <taxon>Actinomycetes</taxon>
        <taxon>Propionibacteriales</taxon>
        <taxon>Propionibacteriaceae</taxon>
        <taxon>Tessaracoccus</taxon>
    </lineage>
</organism>
<evidence type="ECO:0000256" key="1">
    <source>
        <dbReference type="SAM" id="Phobius"/>
    </source>
</evidence>
<proteinExistence type="predicted"/>
<gene>
    <name evidence="2" type="ORF">GCM10025789_08110</name>
</gene>
<keyword evidence="1" id="KW-0812">Transmembrane</keyword>
<keyword evidence="1" id="KW-1133">Transmembrane helix</keyword>
<evidence type="ECO:0000313" key="2">
    <source>
        <dbReference type="EMBL" id="GAA4893326.1"/>
    </source>
</evidence>